<comment type="similarity">
    <text evidence="1">Belongs to the sigma-70 factor family. ECF subfamily.</text>
</comment>
<evidence type="ECO:0000256" key="5">
    <source>
        <dbReference type="SAM" id="Phobius"/>
    </source>
</evidence>
<feature type="domain" description="RNA polymerase sigma-70 region 2" evidence="6">
    <location>
        <begin position="39"/>
        <end position="105"/>
    </location>
</feature>
<gene>
    <name evidence="8" type="ORF">FTUN_0425</name>
</gene>
<evidence type="ECO:0008006" key="10">
    <source>
        <dbReference type="Google" id="ProtNLM"/>
    </source>
</evidence>
<dbReference type="AlphaFoldDB" id="A0A6M5YG22"/>
<dbReference type="Proteomes" id="UP000503447">
    <property type="component" value="Chromosome"/>
</dbReference>
<dbReference type="SUPFAM" id="SSF88946">
    <property type="entry name" value="Sigma2 domain of RNA polymerase sigma factors"/>
    <property type="match status" value="1"/>
</dbReference>
<dbReference type="CDD" id="cd06171">
    <property type="entry name" value="Sigma70_r4"/>
    <property type="match status" value="1"/>
</dbReference>
<evidence type="ECO:0000313" key="8">
    <source>
        <dbReference type="EMBL" id="QJW92928.1"/>
    </source>
</evidence>
<sequence>MTNLGTCLNGLIELEEPPADVALLARWCATRDAVAMELLVRRHGQMVLGVCRRVLGNVADADDAFQATFLIFVEKAGTLTRPEQSAGWLHAVALRVSQRARAVRNRRREREAELVDAADPTEPGAASETADLRRALDAELDRLPEKYRLPIVLCELEGRTLDEAARLLGWPKGTVAGRLSRGRELLRKRLSRRGIGLPLFLIVPAPAIGSFLPSEPLVSATVAGATGTGTVGSAPSAELARAVMRDGFRRRLRLVVLLLLTAAAFAFFGWQAGAAGARSAQARAGSGGCPLHSSP</sequence>
<evidence type="ECO:0000256" key="2">
    <source>
        <dbReference type="ARBA" id="ARBA00023015"/>
    </source>
</evidence>
<dbReference type="InterPro" id="IPR007627">
    <property type="entry name" value="RNA_pol_sigma70_r2"/>
</dbReference>
<proteinExistence type="inferred from homology"/>
<keyword evidence="3" id="KW-0731">Sigma factor</keyword>
<keyword evidence="5" id="KW-0812">Transmembrane</keyword>
<evidence type="ECO:0000313" key="9">
    <source>
        <dbReference type="Proteomes" id="UP000503447"/>
    </source>
</evidence>
<reference evidence="9" key="1">
    <citation type="submission" date="2020-05" db="EMBL/GenBank/DDBJ databases">
        <title>Frigoriglobus tundricola gen. nov., sp. nov., a psychrotolerant cellulolytic planctomycete of the family Gemmataceae with two divergent copies of 16S rRNA gene.</title>
        <authorList>
            <person name="Kulichevskaya I.S."/>
            <person name="Ivanova A.A."/>
            <person name="Naumoff D.G."/>
            <person name="Beletsky A.V."/>
            <person name="Rijpstra W.I.C."/>
            <person name="Sinninghe Damste J.S."/>
            <person name="Mardanov A.V."/>
            <person name="Ravin N.V."/>
            <person name="Dedysh S.N."/>
        </authorList>
    </citation>
    <scope>NUCLEOTIDE SEQUENCE [LARGE SCALE GENOMIC DNA]</scope>
    <source>
        <strain evidence="9">PL17</strain>
    </source>
</reference>
<feature type="domain" description="RNA polymerase sigma factor 70 region 4 type 2" evidence="7">
    <location>
        <begin position="134"/>
        <end position="186"/>
    </location>
</feature>
<dbReference type="Gene3D" id="1.10.10.10">
    <property type="entry name" value="Winged helix-like DNA-binding domain superfamily/Winged helix DNA-binding domain"/>
    <property type="match status" value="1"/>
</dbReference>
<feature type="transmembrane region" description="Helical" evidence="5">
    <location>
        <begin position="195"/>
        <end position="212"/>
    </location>
</feature>
<evidence type="ECO:0000259" key="7">
    <source>
        <dbReference type="Pfam" id="PF08281"/>
    </source>
</evidence>
<keyword evidence="9" id="KW-1185">Reference proteome</keyword>
<evidence type="ECO:0000256" key="4">
    <source>
        <dbReference type="ARBA" id="ARBA00023163"/>
    </source>
</evidence>
<dbReference type="InterPro" id="IPR013324">
    <property type="entry name" value="RNA_pol_sigma_r3/r4-like"/>
</dbReference>
<dbReference type="PANTHER" id="PTHR43133:SF51">
    <property type="entry name" value="RNA POLYMERASE SIGMA FACTOR"/>
    <property type="match status" value="1"/>
</dbReference>
<dbReference type="InterPro" id="IPR039425">
    <property type="entry name" value="RNA_pol_sigma-70-like"/>
</dbReference>
<dbReference type="NCBIfam" id="TIGR02937">
    <property type="entry name" value="sigma70-ECF"/>
    <property type="match status" value="1"/>
</dbReference>
<dbReference type="RefSeq" id="WP_171469229.1">
    <property type="nucleotide sequence ID" value="NZ_CP053452.2"/>
</dbReference>
<feature type="transmembrane region" description="Helical" evidence="5">
    <location>
        <begin position="218"/>
        <end position="240"/>
    </location>
</feature>
<keyword evidence="2" id="KW-0805">Transcription regulation</keyword>
<name>A0A6M5YG22_9BACT</name>
<protein>
    <recommendedName>
        <fullName evidence="10">ECF RNA polymerase sigma factor SigE</fullName>
    </recommendedName>
</protein>
<keyword evidence="4" id="KW-0804">Transcription</keyword>
<dbReference type="InterPro" id="IPR014284">
    <property type="entry name" value="RNA_pol_sigma-70_dom"/>
</dbReference>
<dbReference type="GO" id="GO:0003677">
    <property type="term" value="F:DNA binding"/>
    <property type="evidence" value="ECO:0007669"/>
    <property type="project" value="InterPro"/>
</dbReference>
<keyword evidence="5" id="KW-1133">Transmembrane helix</keyword>
<evidence type="ECO:0000259" key="6">
    <source>
        <dbReference type="Pfam" id="PF04542"/>
    </source>
</evidence>
<dbReference type="InterPro" id="IPR013249">
    <property type="entry name" value="RNA_pol_sigma70_r4_t2"/>
</dbReference>
<dbReference type="SUPFAM" id="SSF88659">
    <property type="entry name" value="Sigma3 and sigma4 domains of RNA polymerase sigma factors"/>
    <property type="match status" value="1"/>
</dbReference>
<dbReference type="PANTHER" id="PTHR43133">
    <property type="entry name" value="RNA POLYMERASE ECF-TYPE SIGMA FACTO"/>
    <property type="match status" value="1"/>
</dbReference>
<dbReference type="Pfam" id="PF08281">
    <property type="entry name" value="Sigma70_r4_2"/>
    <property type="match status" value="1"/>
</dbReference>
<accession>A0A6M5YG22</accession>
<dbReference type="Pfam" id="PF04542">
    <property type="entry name" value="Sigma70_r2"/>
    <property type="match status" value="1"/>
</dbReference>
<dbReference type="InterPro" id="IPR013325">
    <property type="entry name" value="RNA_pol_sigma_r2"/>
</dbReference>
<feature type="transmembrane region" description="Helical" evidence="5">
    <location>
        <begin position="252"/>
        <end position="270"/>
    </location>
</feature>
<dbReference type="GO" id="GO:0016987">
    <property type="term" value="F:sigma factor activity"/>
    <property type="evidence" value="ECO:0007669"/>
    <property type="project" value="UniProtKB-KW"/>
</dbReference>
<dbReference type="GO" id="GO:0006352">
    <property type="term" value="P:DNA-templated transcription initiation"/>
    <property type="evidence" value="ECO:0007669"/>
    <property type="project" value="InterPro"/>
</dbReference>
<dbReference type="KEGG" id="ftj:FTUN_0425"/>
<evidence type="ECO:0000256" key="3">
    <source>
        <dbReference type="ARBA" id="ARBA00023082"/>
    </source>
</evidence>
<dbReference type="Gene3D" id="1.10.1740.10">
    <property type="match status" value="1"/>
</dbReference>
<dbReference type="EMBL" id="CP053452">
    <property type="protein sequence ID" value="QJW92928.1"/>
    <property type="molecule type" value="Genomic_DNA"/>
</dbReference>
<dbReference type="InterPro" id="IPR036388">
    <property type="entry name" value="WH-like_DNA-bd_sf"/>
</dbReference>
<evidence type="ECO:0000256" key="1">
    <source>
        <dbReference type="ARBA" id="ARBA00010641"/>
    </source>
</evidence>
<keyword evidence="5" id="KW-0472">Membrane</keyword>
<organism evidence="8 9">
    <name type="scientific">Frigoriglobus tundricola</name>
    <dbReference type="NCBI Taxonomy" id="2774151"/>
    <lineage>
        <taxon>Bacteria</taxon>
        <taxon>Pseudomonadati</taxon>
        <taxon>Planctomycetota</taxon>
        <taxon>Planctomycetia</taxon>
        <taxon>Gemmatales</taxon>
        <taxon>Gemmataceae</taxon>
        <taxon>Frigoriglobus</taxon>
    </lineage>
</organism>